<feature type="domain" description="Anoctamin dimerisation" evidence="11">
    <location>
        <begin position="70"/>
        <end position="314"/>
    </location>
</feature>
<feature type="transmembrane region" description="Helical" evidence="8">
    <location>
        <begin position="479"/>
        <end position="512"/>
    </location>
</feature>
<evidence type="ECO:0000256" key="4">
    <source>
        <dbReference type="ARBA" id="ARBA00022692"/>
    </source>
</evidence>
<proteinExistence type="inferred from homology"/>
<evidence type="ECO:0000256" key="5">
    <source>
        <dbReference type="ARBA" id="ARBA00022989"/>
    </source>
</evidence>
<feature type="transmembrane region" description="Helical" evidence="8">
    <location>
        <begin position="573"/>
        <end position="591"/>
    </location>
</feature>
<feature type="transmembrane region" description="Helical" evidence="8">
    <location>
        <begin position="403"/>
        <end position="423"/>
    </location>
</feature>
<feature type="compositionally biased region" description="Low complexity" evidence="9">
    <location>
        <begin position="989"/>
        <end position="1000"/>
    </location>
</feature>
<keyword evidence="13" id="KW-1185">Reference proteome</keyword>
<evidence type="ECO:0000256" key="6">
    <source>
        <dbReference type="ARBA" id="ARBA00023136"/>
    </source>
</evidence>
<feature type="compositionally biased region" description="Basic and acidic residues" evidence="9">
    <location>
        <begin position="1001"/>
        <end position="1011"/>
    </location>
</feature>
<evidence type="ECO:0000259" key="11">
    <source>
        <dbReference type="Pfam" id="PF16178"/>
    </source>
</evidence>
<evidence type="ECO:0000256" key="9">
    <source>
        <dbReference type="SAM" id="MobiDB-lite"/>
    </source>
</evidence>
<feature type="domain" description="Anoctamin transmembrane" evidence="10">
    <location>
        <begin position="317"/>
        <end position="865"/>
    </location>
</feature>
<comment type="subcellular location">
    <subcellularLocation>
        <location evidence="1">Cell membrane</location>
        <topology evidence="1">Multi-pass membrane protein</topology>
    </subcellularLocation>
    <subcellularLocation>
        <location evidence="8">Membrane</location>
        <topology evidence="8">Multi-pass membrane protein</topology>
    </subcellularLocation>
</comment>
<evidence type="ECO:0000256" key="8">
    <source>
        <dbReference type="RuleBase" id="RU280814"/>
    </source>
</evidence>
<accession>A0ABP0GEY5</accession>
<organism evidence="12 13">
    <name type="scientific">Clavelina lepadiformis</name>
    <name type="common">Light-bulb sea squirt</name>
    <name type="synonym">Ascidia lepadiformis</name>
    <dbReference type="NCBI Taxonomy" id="159417"/>
    <lineage>
        <taxon>Eukaryota</taxon>
        <taxon>Metazoa</taxon>
        <taxon>Chordata</taxon>
        <taxon>Tunicata</taxon>
        <taxon>Ascidiacea</taxon>
        <taxon>Aplousobranchia</taxon>
        <taxon>Clavelinidae</taxon>
        <taxon>Clavelina</taxon>
    </lineage>
</organism>
<evidence type="ECO:0000256" key="7">
    <source>
        <dbReference type="ARBA" id="ARBA00023180"/>
    </source>
</evidence>
<sequence length="1057" mass="122459">MSKWEKLKVFRKNGSSEEMQPILNETSLEVESGSSVSVNISPDSSSKVKKFGSFDDMDKLKYDQQKNRNCFDDGVTKIDFVIVYEEQHKDLLNESDQGKSDEEKANKQKQKNWEYQHQKWRNKFIKNLRREGMLIEIDKNSGEETTVYYFKLSCSWDLLVYYAEHLNLRAPLQLREYKQHVWSSRILKKLKIPNCMDQIVPNPPSLYFTCTFKNSKLQNFLGSSDHETYFSNTERARIAWEILQNTVYGKKKRAELGIERLLSENVFSAAFPLHDGDFKITDPVQDVDPTLLNRRQVLRKYWARWGVWYKYQPLDHIRSYFGEKIGIYFAWLGFYTSWLLPVSILGLIVFIVGAALIETNTPANEVCSSGKKFVMCPRCDGCRMWYLSNTCLMTKLAYLFDNGGTVFFAVVMSFWAVFFLEFWKRKNAQLAHHWEVMDFEAEEERPRPEYNARAPTMALNPVTGVMEPHFPPGQRLRRIFTGFTILIIMLGVVIIFVLSVIVYKAIIGLVMIESKDKLVQGQASNLRTFSGAVINLILIMLMANIYTVVAEILTKWEMHRTQTQYEDSLTFKVFVFQFVNYYSSIFYIAFFKGKFVGYPGHYDTTFGIRNDSCGSGGCLIELAQQLLVIMVGKQAINNIEELVVPWLKKKWQKRKMKRVFLSDGQQNLTKPWEIEYHELVEFQGLFHEYLEMVLQFGFITIFVAAFPIAPLFALLNNWIEIRLDARKMVCETRRPIAERAQDIGVWYEILDALVQIAVVTNAFLIAFTSQFIPRLFYEYRVGNDTLNGFTNFSLSYAPNNTEFKSCRYYAHRTVDGQYTQYYYELLVCKLAFVIVFEHVVFFISRMIDWSVPDIPESLMVKVKRERYLAKQALTDNIDTSMTEVFKLYTRDPTVIVRHHPSSQATSSKKPPLHQDSKTTSENVESSSSNVLNVIPEEDTTPSDDVATPTDQPAGPFSKMHEVYRPFELSDQSHNSVQEEPHTSKETTDTEQTTTAPTSEELVPKLEDDTPSDKQPSVQIVTQPQFFKPSGSPNSDAKLARRQRLAVRRSKQKRDQSK</sequence>
<feature type="transmembrane region" description="Helical" evidence="8">
    <location>
        <begin position="328"/>
        <end position="357"/>
    </location>
</feature>
<evidence type="ECO:0000256" key="3">
    <source>
        <dbReference type="ARBA" id="ARBA00022475"/>
    </source>
</evidence>
<gene>
    <name evidence="12" type="ORF">CVLEPA_LOCUS21164</name>
</gene>
<dbReference type="InterPro" id="IPR032394">
    <property type="entry name" value="Anoct_dimer"/>
</dbReference>
<dbReference type="InterPro" id="IPR007632">
    <property type="entry name" value="Anoctamin"/>
</dbReference>
<dbReference type="EMBL" id="CAWYQH010000108">
    <property type="protein sequence ID" value="CAK8689204.1"/>
    <property type="molecule type" value="Genomic_DNA"/>
</dbReference>
<protein>
    <recommendedName>
        <fullName evidence="8">Anoctamin</fullName>
    </recommendedName>
</protein>
<dbReference type="PANTHER" id="PTHR12308:SF87">
    <property type="entry name" value="ANOCTAMIN"/>
    <property type="match status" value="1"/>
</dbReference>
<reference evidence="12 13" key="1">
    <citation type="submission" date="2024-02" db="EMBL/GenBank/DDBJ databases">
        <authorList>
            <person name="Daric V."/>
            <person name="Darras S."/>
        </authorList>
    </citation>
    <scope>NUCLEOTIDE SEQUENCE [LARGE SCALE GENOMIC DNA]</scope>
</reference>
<feature type="transmembrane region" description="Helical" evidence="8">
    <location>
        <begin position="696"/>
        <end position="719"/>
    </location>
</feature>
<keyword evidence="7" id="KW-0325">Glycoprotein</keyword>
<evidence type="ECO:0000259" key="10">
    <source>
        <dbReference type="Pfam" id="PF04547"/>
    </source>
</evidence>
<dbReference type="PANTHER" id="PTHR12308">
    <property type="entry name" value="ANOCTAMIN"/>
    <property type="match status" value="1"/>
</dbReference>
<keyword evidence="6 8" id="KW-0472">Membrane</keyword>
<feature type="transmembrane region" description="Helical" evidence="8">
    <location>
        <begin position="532"/>
        <end position="553"/>
    </location>
</feature>
<feature type="transmembrane region" description="Helical" evidence="8">
    <location>
        <begin position="749"/>
        <end position="772"/>
    </location>
</feature>
<feature type="region of interest" description="Disordered" evidence="9">
    <location>
        <begin position="93"/>
        <end position="112"/>
    </location>
</feature>
<feature type="region of interest" description="Disordered" evidence="9">
    <location>
        <begin position="899"/>
        <end position="957"/>
    </location>
</feature>
<evidence type="ECO:0000313" key="12">
    <source>
        <dbReference type="EMBL" id="CAK8689204.1"/>
    </source>
</evidence>
<comment type="caution">
    <text evidence="12">The sequence shown here is derived from an EMBL/GenBank/DDBJ whole genome shotgun (WGS) entry which is preliminary data.</text>
</comment>
<keyword evidence="4 8" id="KW-0812">Transmembrane</keyword>
<keyword evidence="5 8" id="KW-1133">Transmembrane helix</keyword>
<evidence type="ECO:0000256" key="2">
    <source>
        <dbReference type="ARBA" id="ARBA00009671"/>
    </source>
</evidence>
<dbReference type="InterPro" id="IPR049452">
    <property type="entry name" value="Anoctamin_TM"/>
</dbReference>
<comment type="similarity">
    <text evidence="2 8">Belongs to the anoctamin family.</text>
</comment>
<feature type="compositionally biased region" description="Basic residues" evidence="9">
    <location>
        <begin position="1039"/>
        <end position="1051"/>
    </location>
</feature>
<dbReference type="Pfam" id="PF16178">
    <property type="entry name" value="Anoct_dimer"/>
    <property type="match status" value="1"/>
</dbReference>
<evidence type="ECO:0000256" key="1">
    <source>
        <dbReference type="ARBA" id="ARBA00004651"/>
    </source>
</evidence>
<evidence type="ECO:0000313" key="13">
    <source>
        <dbReference type="Proteomes" id="UP001642483"/>
    </source>
</evidence>
<feature type="compositionally biased region" description="Polar residues" evidence="9">
    <location>
        <begin position="1012"/>
        <end position="1034"/>
    </location>
</feature>
<feature type="region of interest" description="Disordered" evidence="9">
    <location>
        <begin position="970"/>
        <end position="1057"/>
    </location>
</feature>
<dbReference type="Proteomes" id="UP001642483">
    <property type="component" value="Unassembled WGS sequence"/>
</dbReference>
<comment type="caution">
    <text evidence="8">Lacks conserved residue(s) required for the propagation of feature annotation.</text>
</comment>
<keyword evidence="3" id="KW-1003">Cell membrane</keyword>
<dbReference type="Pfam" id="PF04547">
    <property type="entry name" value="Anoctamin"/>
    <property type="match status" value="1"/>
</dbReference>
<name>A0ABP0GEY5_CLALP</name>
<feature type="compositionally biased region" description="Basic and acidic residues" evidence="9">
    <location>
        <begin position="976"/>
        <end position="987"/>
    </location>
</feature>
<feature type="compositionally biased region" description="Low complexity" evidence="9">
    <location>
        <begin position="919"/>
        <end position="930"/>
    </location>
</feature>